<dbReference type="Proteomes" id="UP001469553">
    <property type="component" value="Unassembled WGS sequence"/>
</dbReference>
<protein>
    <submittedName>
        <fullName evidence="1">Uncharacterized protein</fullName>
    </submittedName>
</protein>
<evidence type="ECO:0000313" key="1">
    <source>
        <dbReference type="EMBL" id="MEQ2305202.1"/>
    </source>
</evidence>
<gene>
    <name evidence="1" type="ORF">AMECASPLE_035298</name>
</gene>
<accession>A0ABV0ZG58</accession>
<reference evidence="1 2" key="1">
    <citation type="submission" date="2021-06" db="EMBL/GenBank/DDBJ databases">
        <authorList>
            <person name="Palmer J.M."/>
        </authorList>
    </citation>
    <scope>NUCLEOTIDE SEQUENCE [LARGE SCALE GENOMIC DNA]</scope>
    <source>
        <strain evidence="1 2">AS_MEX2019</strain>
        <tissue evidence="1">Muscle</tissue>
    </source>
</reference>
<name>A0ABV0ZG58_9TELE</name>
<keyword evidence="2" id="KW-1185">Reference proteome</keyword>
<proteinExistence type="predicted"/>
<evidence type="ECO:0000313" key="2">
    <source>
        <dbReference type="Proteomes" id="UP001469553"/>
    </source>
</evidence>
<organism evidence="1 2">
    <name type="scientific">Ameca splendens</name>
    <dbReference type="NCBI Taxonomy" id="208324"/>
    <lineage>
        <taxon>Eukaryota</taxon>
        <taxon>Metazoa</taxon>
        <taxon>Chordata</taxon>
        <taxon>Craniata</taxon>
        <taxon>Vertebrata</taxon>
        <taxon>Euteleostomi</taxon>
        <taxon>Actinopterygii</taxon>
        <taxon>Neopterygii</taxon>
        <taxon>Teleostei</taxon>
        <taxon>Neoteleostei</taxon>
        <taxon>Acanthomorphata</taxon>
        <taxon>Ovalentaria</taxon>
        <taxon>Atherinomorphae</taxon>
        <taxon>Cyprinodontiformes</taxon>
        <taxon>Goodeidae</taxon>
        <taxon>Ameca</taxon>
    </lineage>
</organism>
<comment type="caution">
    <text evidence="1">The sequence shown here is derived from an EMBL/GenBank/DDBJ whole genome shotgun (WGS) entry which is preliminary data.</text>
</comment>
<sequence length="101" mass="12400">MCRKFKFKNMYKNSWSIRKYNMKSCKIRSYYLGRWFFNVGFKTLEGKPSEKSNYFSLNNRSRKLWENDYRLPWPLLDHTKASAHTDSPLAAWLHKDSQFFW</sequence>
<dbReference type="EMBL" id="JAHRIP010061647">
    <property type="protein sequence ID" value="MEQ2305202.1"/>
    <property type="molecule type" value="Genomic_DNA"/>
</dbReference>